<dbReference type="Pfam" id="PF21993">
    <property type="entry name" value="TetR_C_13_2"/>
    <property type="match status" value="1"/>
</dbReference>
<accession>A0A3B9GXX9</accession>
<dbReference type="InterPro" id="IPR001647">
    <property type="entry name" value="HTH_TetR"/>
</dbReference>
<keyword evidence="1" id="KW-0805">Transcription regulation</keyword>
<dbReference type="GO" id="GO:0003677">
    <property type="term" value="F:DNA binding"/>
    <property type="evidence" value="ECO:0007669"/>
    <property type="project" value="UniProtKB-UniRule"/>
</dbReference>
<evidence type="ECO:0000313" key="6">
    <source>
        <dbReference type="EMBL" id="HAE27325.1"/>
    </source>
</evidence>
<dbReference type="SUPFAM" id="SSF46689">
    <property type="entry name" value="Homeodomain-like"/>
    <property type="match status" value="1"/>
</dbReference>
<feature type="DNA-binding region" description="H-T-H motif" evidence="4">
    <location>
        <begin position="49"/>
        <end position="68"/>
    </location>
</feature>
<keyword evidence="3" id="KW-0804">Transcription</keyword>
<sequence length="209" mass="22122">MLAEMHFDFPGQLRKGAPMTTAARSSQSRDEIVRKLFDLFRHRGFEGAALSDISEATGLGRSSLYHHFPGGKDEMVSAVADFAHRQIETNILAPLAGEGNLADRVEAMLATTREMYDCGREPCLVASLMVSPGLAPDSAGKVQAILKDWIAALAAALEGAGIPAAEAKRRATAAIIDIQGALLVARASSDTGVFSDAMETARKDLLAPA</sequence>
<feature type="domain" description="HTH tetR-type" evidence="5">
    <location>
        <begin position="26"/>
        <end position="86"/>
    </location>
</feature>
<comment type="caution">
    <text evidence="6">The sequence shown here is derived from an EMBL/GenBank/DDBJ whole genome shotgun (WGS) entry which is preliminary data.</text>
</comment>
<proteinExistence type="predicted"/>
<dbReference type="PROSITE" id="PS50977">
    <property type="entry name" value="HTH_TETR_2"/>
    <property type="match status" value="1"/>
</dbReference>
<evidence type="ECO:0000256" key="4">
    <source>
        <dbReference type="PROSITE-ProRule" id="PRU00335"/>
    </source>
</evidence>
<organism evidence="6 7">
    <name type="scientific">Hyphomonas adhaerens</name>
    <dbReference type="NCBI Taxonomy" id="81029"/>
    <lineage>
        <taxon>Bacteria</taxon>
        <taxon>Pseudomonadati</taxon>
        <taxon>Pseudomonadota</taxon>
        <taxon>Alphaproteobacteria</taxon>
        <taxon>Hyphomonadales</taxon>
        <taxon>Hyphomonadaceae</taxon>
        <taxon>Hyphomonas</taxon>
    </lineage>
</organism>
<dbReference type="PANTHER" id="PTHR47506">
    <property type="entry name" value="TRANSCRIPTIONAL REGULATORY PROTEIN"/>
    <property type="match status" value="1"/>
</dbReference>
<dbReference type="InterPro" id="IPR036271">
    <property type="entry name" value="Tet_transcr_reg_TetR-rel_C_sf"/>
</dbReference>
<evidence type="ECO:0000256" key="1">
    <source>
        <dbReference type="ARBA" id="ARBA00023015"/>
    </source>
</evidence>
<dbReference type="SUPFAM" id="SSF48498">
    <property type="entry name" value="Tetracyclin repressor-like, C-terminal domain"/>
    <property type="match status" value="1"/>
</dbReference>
<gene>
    <name evidence="6" type="ORF">DCG58_09210</name>
</gene>
<evidence type="ECO:0000256" key="3">
    <source>
        <dbReference type="ARBA" id="ARBA00023163"/>
    </source>
</evidence>
<dbReference type="Proteomes" id="UP000259610">
    <property type="component" value="Unassembled WGS sequence"/>
</dbReference>
<keyword evidence="2 4" id="KW-0238">DNA-binding</keyword>
<name>A0A3B9GXX9_9PROT</name>
<reference evidence="6 7" key="1">
    <citation type="journal article" date="2018" name="Nat. Biotechnol.">
        <title>A standardized bacterial taxonomy based on genome phylogeny substantially revises the tree of life.</title>
        <authorList>
            <person name="Parks D.H."/>
            <person name="Chuvochina M."/>
            <person name="Waite D.W."/>
            <person name="Rinke C."/>
            <person name="Skarshewski A."/>
            <person name="Chaumeil P.A."/>
            <person name="Hugenholtz P."/>
        </authorList>
    </citation>
    <scope>NUCLEOTIDE SEQUENCE [LARGE SCALE GENOMIC DNA]</scope>
    <source>
        <strain evidence="6">UBA8733</strain>
    </source>
</reference>
<dbReference type="Gene3D" id="1.10.357.10">
    <property type="entry name" value="Tetracycline Repressor, domain 2"/>
    <property type="match status" value="1"/>
</dbReference>
<dbReference type="EMBL" id="DMAN01000205">
    <property type="protein sequence ID" value="HAE27325.1"/>
    <property type="molecule type" value="Genomic_DNA"/>
</dbReference>
<dbReference type="Pfam" id="PF00440">
    <property type="entry name" value="TetR_N"/>
    <property type="match status" value="1"/>
</dbReference>
<dbReference type="AlphaFoldDB" id="A0A3B9GXX9"/>
<dbReference type="InterPro" id="IPR009057">
    <property type="entry name" value="Homeodomain-like_sf"/>
</dbReference>
<dbReference type="InterPro" id="IPR054156">
    <property type="entry name" value="YxaF_TetR_C"/>
</dbReference>
<evidence type="ECO:0000313" key="7">
    <source>
        <dbReference type="Proteomes" id="UP000259610"/>
    </source>
</evidence>
<evidence type="ECO:0000259" key="5">
    <source>
        <dbReference type="PROSITE" id="PS50977"/>
    </source>
</evidence>
<dbReference type="PANTHER" id="PTHR47506:SF1">
    <property type="entry name" value="HTH-TYPE TRANSCRIPTIONAL REGULATOR YJDC"/>
    <property type="match status" value="1"/>
</dbReference>
<protein>
    <submittedName>
        <fullName evidence="6">TetR/AcrR family transcriptional regulator</fullName>
    </submittedName>
</protein>
<evidence type="ECO:0000256" key="2">
    <source>
        <dbReference type="ARBA" id="ARBA00023125"/>
    </source>
</evidence>